<protein>
    <recommendedName>
        <fullName evidence="4">M-phase phosphoprotein 6</fullName>
    </recommendedName>
</protein>
<feature type="region of interest" description="Disordered" evidence="1">
    <location>
        <begin position="136"/>
        <end position="158"/>
    </location>
</feature>
<dbReference type="PANTHER" id="PTHR13582:SF0">
    <property type="entry name" value="M-PHASE PHOSPHOPROTEIN 6"/>
    <property type="match status" value="1"/>
</dbReference>
<evidence type="ECO:0000256" key="1">
    <source>
        <dbReference type="SAM" id="MobiDB-lite"/>
    </source>
</evidence>
<dbReference type="Proteomes" id="UP001591681">
    <property type="component" value="Unassembled WGS sequence"/>
</dbReference>
<dbReference type="EMBL" id="JBHFQA010000009">
    <property type="protein sequence ID" value="KAL2094050.1"/>
    <property type="molecule type" value="Genomic_DNA"/>
</dbReference>
<organism evidence="2 3">
    <name type="scientific">Coilia grayii</name>
    <name type="common">Gray's grenadier anchovy</name>
    <dbReference type="NCBI Taxonomy" id="363190"/>
    <lineage>
        <taxon>Eukaryota</taxon>
        <taxon>Metazoa</taxon>
        <taxon>Chordata</taxon>
        <taxon>Craniata</taxon>
        <taxon>Vertebrata</taxon>
        <taxon>Euteleostomi</taxon>
        <taxon>Actinopterygii</taxon>
        <taxon>Neopterygii</taxon>
        <taxon>Teleostei</taxon>
        <taxon>Clupei</taxon>
        <taxon>Clupeiformes</taxon>
        <taxon>Clupeoidei</taxon>
        <taxon>Engraulidae</taxon>
        <taxon>Coilinae</taxon>
        <taxon>Coilia</taxon>
    </lineage>
</organism>
<evidence type="ECO:0000313" key="3">
    <source>
        <dbReference type="Proteomes" id="UP001591681"/>
    </source>
</evidence>
<gene>
    <name evidence="2" type="ORF">ACEWY4_011362</name>
</gene>
<reference evidence="2 3" key="1">
    <citation type="submission" date="2024-09" db="EMBL/GenBank/DDBJ databases">
        <title>A chromosome-level genome assembly of Gray's grenadier anchovy, Coilia grayii.</title>
        <authorList>
            <person name="Fu Z."/>
        </authorList>
    </citation>
    <scope>NUCLEOTIDE SEQUENCE [LARGE SCALE GENOMIC DNA]</scope>
    <source>
        <strain evidence="2">G4</strain>
        <tissue evidence="2">Muscle</tissue>
    </source>
</reference>
<evidence type="ECO:0000313" key="2">
    <source>
        <dbReference type="EMBL" id="KAL2094050.1"/>
    </source>
</evidence>
<name>A0ABD1K4J6_9TELE</name>
<dbReference type="Pfam" id="PF10175">
    <property type="entry name" value="MPP6"/>
    <property type="match status" value="1"/>
</dbReference>
<dbReference type="InterPro" id="IPR019324">
    <property type="entry name" value="MPP6"/>
</dbReference>
<proteinExistence type="predicted"/>
<sequence length="158" mass="18274">MDLEGAAKLSKNVLRMKFMQRSLDPEAKKQLEEDEKKVISEEHWFLDLPELTAHENVIVMERSFVSCEDLMFGRISFKGFNPEVEKLMAATNKSENTDDDEMSKMDTDITDEDMAMRYANLVGSIKKKFAKKREHASFEDEAPSLEKQAKRTFQKPSD</sequence>
<accession>A0ABD1K4J6</accession>
<dbReference type="AlphaFoldDB" id="A0ABD1K4J6"/>
<comment type="caution">
    <text evidence="2">The sequence shown here is derived from an EMBL/GenBank/DDBJ whole genome shotgun (WGS) entry which is preliminary data.</text>
</comment>
<dbReference type="PANTHER" id="PTHR13582">
    <property type="entry name" value="M-PHASE PHOSPHOPROTEIN 6"/>
    <property type="match status" value="1"/>
</dbReference>
<keyword evidence="3" id="KW-1185">Reference proteome</keyword>
<evidence type="ECO:0008006" key="4">
    <source>
        <dbReference type="Google" id="ProtNLM"/>
    </source>
</evidence>